<dbReference type="Pfam" id="PF10706">
    <property type="entry name" value="Aminoglyc_resit"/>
    <property type="match status" value="1"/>
</dbReference>
<dbReference type="GO" id="GO:0016740">
    <property type="term" value="F:transferase activity"/>
    <property type="evidence" value="ECO:0007669"/>
    <property type="project" value="UniProtKB-KW"/>
</dbReference>
<dbReference type="KEGG" id="ntp:CRH09_25015"/>
<dbReference type="Proteomes" id="UP000221961">
    <property type="component" value="Chromosome"/>
</dbReference>
<keyword evidence="1" id="KW-0808">Transferase</keyword>
<evidence type="ECO:0000313" key="1">
    <source>
        <dbReference type="EMBL" id="ATL68956.1"/>
    </source>
</evidence>
<reference evidence="1 2" key="1">
    <citation type="submission" date="2017-10" db="EMBL/GenBank/DDBJ databases">
        <title>Comparative genomics between pathogenic Norcardia.</title>
        <authorList>
            <person name="Zeng L."/>
        </authorList>
    </citation>
    <scope>NUCLEOTIDE SEQUENCE [LARGE SCALE GENOMIC DNA]</scope>
    <source>
        <strain evidence="1 2">NC_YFY_NT001</strain>
    </source>
</reference>
<dbReference type="GeneID" id="88360604"/>
<dbReference type="EMBL" id="CP023778">
    <property type="protein sequence ID" value="ATL68956.1"/>
    <property type="molecule type" value="Genomic_DNA"/>
</dbReference>
<gene>
    <name evidence="1" type="ORF">CRH09_25015</name>
</gene>
<evidence type="ECO:0000313" key="2">
    <source>
        <dbReference type="Proteomes" id="UP000221961"/>
    </source>
</evidence>
<dbReference type="RefSeq" id="WP_098696006.1">
    <property type="nucleotide sequence ID" value="NZ_CP023778.1"/>
</dbReference>
<dbReference type="Gene3D" id="3.30.460.40">
    <property type="match status" value="1"/>
</dbReference>
<accession>A0A291RMZ6</accession>
<organism evidence="1 2">
    <name type="scientific">Nocardia terpenica</name>
    <dbReference type="NCBI Taxonomy" id="455432"/>
    <lineage>
        <taxon>Bacteria</taxon>
        <taxon>Bacillati</taxon>
        <taxon>Actinomycetota</taxon>
        <taxon>Actinomycetes</taxon>
        <taxon>Mycobacteriales</taxon>
        <taxon>Nocardiaceae</taxon>
        <taxon>Nocardia</taxon>
    </lineage>
</organism>
<name>A0A291RMZ6_9NOCA</name>
<sequence>MTAESALMVISVLKSRGVNACIGGGWAIDALLGEQTREHADLDIWLPAADLDPTIVAFSEAGIDRLLPWGGDRPWNFVLHDGRSLRVDLHLYEELPGGLIHYGSVLNGDRFANSCLDGTGRILGNVVRCETSDWALQCHLEYPPRATDFHDVTQLCAKFGLPVPEPYRSHYRGS</sequence>
<dbReference type="InterPro" id="IPR019646">
    <property type="entry name" value="Aminoglyc_AdlTrfase"/>
</dbReference>
<protein>
    <submittedName>
        <fullName evidence="1">Aminoglycoside nucleotidyltransferase</fullName>
    </submittedName>
</protein>
<proteinExistence type="predicted"/>
<dbReference type="AlphaFoldDB" id="A0A291RMZ6"/>